<evidence type="ECO:0000256" key="2">
    <source>
        <dbReference type="ARBA" id="ARBA00009037"/>
    </source>
</evidence>
<dbReference type="PANTHER" id="PTHR12471">
    <property type="entry name" value="VACUOLAR ATP SYNTHASE SUBUNIT S1"/>
    <property type="match status" value="1"/>
</dbReference>
<dbReference type="Pfam" id="PF20520">
    <property type="entry name" value="Ac45-VOA1_TM"/>
    <property type="match status" value="1"/>
</dbReference>
<evidence type="ECO:0000256" key="3">
    <source>
        <dbReference type="ARBA" id="ARBA00022692"/>
    </source>
</evidence>
<comment type="similarity">
    <text evidence="2">Belongs to the vacuolar ATPase subunit S1 family.</text>
</comment>
<evidence type="ECO:0000256" key="4">
    <source>
        <dbReference type="ARBA" id="ARBA00022989"/>
    </source>
</evidence>
<keyword evidence="10" id="KW-1185">Reference proteome</keyword>
<dbReference type="InterPro" id="IPR046756">
    <property type="entry name" value="VAS1/VOA1_TM"/>
</dbReference>
<dbReference type="RefSeq" id="XP_009010416.1">
    <property type="nucleotide sequence ID" value="XM_009012168.1"/>
</dbReference>
<feature type="transmembrane region" description="Helical" evidence="6">
    <location>
        <begin position="20"/>
        <end position="45"/>
    </location>
</feature>
<keyword evidence="4 6" id="KW-1133">Transmembrane helix</keyword>
<dbReference type="GO" id="GO:0016020">
    <property type="term" value="C:membrane"/>
    <property type="evidence" value="ECO:0007669"/>
    <property type="project" value="UniProtKB-SubCell"/>
</dbReference>
<dbReference type="HOGENOM" id="CLU_2967773_0_0_1"/>
<dbReference type="Proteomes" id="UP000015101">
    <property type="component" value="Unassembled WGS sequence"/>
</dbReference>
<feature type="domain" description="V-type proton ATPase subunit S1/VOA1 transmembrane" evidence="7">
    <location>
        <begin position="15"/>
        <end position="53"/>
    </location>
</feature>
<proteinExistence type="inferred from homology"/>
<evidence type="ECO:0000259" key="7">
    <source>
        <dbReference type="Pfam" id="PF20520"/>
    </source>
</evidence>
<comment type="subcellular location">
    <subcellularLocation>
        <location evidence="1">Membrane</location>
        <topology evidence="1">Single-pass membrane protein</topology>
    </subcellularLocation>
</comment>
<evidence type="ECO:0000256" key="1">
    <source>
        <dbReference type="ARBA" id="ARBA00004167"/>
    </source>
</evidence>
<dbReference type="PANTHER" id="PTHR12471:SF7">
    <property type="entry name" value="V-TYPE PROTON ATPASE SUBUNIT S1"/>
    <property type="match status" value="1"/>
</dbReference>
<keyword evidence="3 6" id="KW-0812">Transmembrane</keyword>
<dbReference type="eggNOG" id="KOG3868">
    <property type="taxonomic scope" value="Eukaryota"/>
</dbReference>
<dbReference type="InParanoid" id="T1G0L9"/>
<dbReference type="EnsemblMetazoa" id="HelroT71445">
    <property type="protein sequence ID" value="HelroP71445"/>
    <property type="gene ID" value="HelroG71445"/>
</dbReference>
<dbReference type="KEGG" id="hro:HELRODRAFT_71445"/>
<evidence type="ECO:0000313" key="10">
    <source>
        <dbReference type="Proteomes" id="UP000015101"/>
    </source>
</evidence>
<reference evidence="10" key="1">
    <citation type="submission" date="2012-12" db="EMBL/GenBank/DDBJ databases">
        <authorList>
            <person name="Hellsten U."/>
            <person name="Grimwood J."/>
            <person name="Chapman J.A."/>
            <person name="Shapiro H."/>
            <person name="Aerts A."/>
            <person name="Otillar R.P."/>
            <person name="Terry A.Y."/>
            <person name="Boore J.L."/>
            <person name="Simakov O."/>
            <person name="Marletaz F."/>
            <person name="Cho S.-J."/>
            <person name="Edsinger-Gonzales E."/>
            <person name="Havlak P."/>
            <person name="Kuo D.-H."/>
            <person name="Larsson T."/>
            <person name="Lv J."/>
            <person name="Arendt D."/>
            <person name="Savage R."/>
            <person name="Osoegawa K."/>
            <person name="de Jong P."/>
            <person name="Lindberg D.R."/>
            <person name="Seaver E.C."/>
            <person name="Weisblat D.A."/>
            <person name="Putnam N.H."/>
            <person name="Grigoriev I.V."/>
            <person name="Rokhsar D.S."/>
        </authorList>
    </citation>
    <scope>NUCLEOTIDE SEQUENCE</scope>
</reference>
<dbReference type="AlphaFoldDB" id="T1G0L9"/>
<dbReference type="GeneID" id="20214617"/>
<dbReference type="EMBL" id="AMQM01002625">
    <property type="status" value="NOT_ANNOTATED_CDS"/>
    <property type="molecule type" value="Genomic_DNA"/>
</dbReference>
<accession>T1G0L9</accession>
<dbReference type="STRING" id="6412.T1G0L9"/>
<dbReference type="EMBL" id="KB095812">
    <property type="protein sequence ID" value="ESO11928.1"/>
    <property type="molecule type" value="Genomic_DNA"/>
</dbReference>
<evidence type="ECO:0000256" key="5">
    <source>
        <dbReference type="ARBA" id="ARBA00023136"/>
    </source>
</evidence>
<gene>
    <name evidence="9" type="primary">20214617</name>
    <name evidence="8" type="ORF">HELRODRAFT_71445</name>
</gene>
<organism evidence="9 10">
    <name type="scientific">Helobdella robusta</name>
    <name type="common">Californian leech</name>
    <dbReference type="NCBI Taxonomy" id="6412"/>
    <lineage>
        <taxon>Eukaryota</taxon>
        <taxon>Metazoa</taxon>
        <taxon>Spiralia</taxon>
        <taxon>Lophotrochozoa</taxon>
        <taxon>Annelida</taxon>
        <taxon>Clitellata</taxon>
        <taxon>Hirudinea</taxon>
        <taxon>Rhynchobdellida</taxon>
        <taxon>Glossiphoniidae</taxon>
        <taxon>Helobdella</taxon>
    </lineage>
</organism>
<dbReference type="InterPro" id="IPR008388">
    <property type="entry name" value="Ac45_acc_su"/>
</dbReference>
<evidence type="ECO:0000256" key="6">
    <source>
        <dbReference type="SAM" id="Phobius"/>
    </source>
</evidence>
<evidence type="ECO:0000313" key="8">
    <source>
        <dbReference type="EMBL" id="ESO11928.1"/>
    </source>
</evidence>
<name>T1G0L9_HELRO</name>
<reference evidence="9" key="3">
    <citation type="submission" date="2015-06" db="UniProtKB">
        <authorList>
            <consortium name="EnsemblMetazoa"/>
        </authorList>
    </citation>
    <scope>IDENTIFICATION</scope>
</reference>
<dbReference type="OMA" id="MLMSINT"/>
<protein>
    <recommendedName>
        <fullName evidence="7">V-type proton ATPase subunit S1/VOA1 transmembrane domain-containing protein</fullName>
    </recommendedName>
</protein>
<dbReference type="CTD" id="20214617"/>
<keyword evidence="5 6" id="KW-0472">Membrane</keyword>
<evidence type="ECO:0000313" key="9">
    <source>
        <dbReference type="EnsemblMetazoa" id="HelroP71445"/>
    </source>
</evidence>
<sequence length="65" mass="7205">MKNGDKFGFYNDCVGFFTIGIWMFLISAAILITILLFGVTMLMSINTMDRYDDPKGKSITIAAGD</sequence>
<reference evidence="8 10" key="2">
    <citation type="journal article" date="2013" name="Nature">
        <title>Insights into bilaterian evolution from three spiralian genomes.</title>
        <authorList>
            <person name="Simakov O."/>
            <person name="Marletaz F."/>
            <person name="Cho S.J."/>
            <person name="Edsinger-Gonzales E."/>
            <person name="Havlak P."/>
            <person name="Hellsten U."/>
            <person name="Kuo D.H."/>
            <person name="Larsson T."/>
            <person name="Lv J."/>
            <person name="Arendt D."/>
            <person name="Savage R."/>
            <person name="Osoegawa K."/>
            <person name="de Jong P."/>
            <person name="Grimwood J."/>
            <person name="Chapman J.A."/>
            <person name="Shapiro H."/>
            <person name="Aerts A."/>
            <person name="Otillar R.P."/>
            <person name="Terry A.Y."/>
            <person name="Boore J.L."/>
            <person name="Grigoriev I.V."/>
            <person name="Lindberg D.R."/>
            <person name="Seaver E.C."/>
            <person name="Weisblat D.A."/>
            <person name="Putnam N.H."/>
            <person name="Rokhsar D.S."/>
        </authorList>
    </citation>
    <scope>NUCLEOTIDE SEQUENCE</scope>
</reference>